<accession>A0A371GJQ9</accession>
<proteinExistence type="predicted"/>
<sequence length="87" mass="10247">MDVNSIFMNWYINEKPSIFEDGKKPHHIYKLVKAMYELKQVPRAWYERLNSFLVDTTLFKMAQKGHLLIMTSSLKPILKGCVKNSKN</sequence>
<gene>
    <name evidence="2" type="ORF">CR513_27337</name>
</gene>
<dbReference type="Pfam" id="PF07727">
    <property type="entry name" value="RVT_2"/>
    <property type="match status" value="1"/>
</dbReference>
<comment type="caution">
    <text evidence="2">The sequence shown here is derived from an EMBL/GenBank/DDBJ whole genome shotgun (WGS) entry which is preliminary data.</text>
</comment>
<reference evidence="2" key="1">
    <citation type="submission" date="2018-05" db="EMBL/GenBank/DDBJ databases">
        <title>Draft genome of Mucuna pruriens seed.</title>
        <authorList>
            <person name="Nnadi N.E."/>
            <person name="Vos R."/>
            <person name="Hasami M.H."/>
            <person name="Devisetty U.K."/>
            <person name="Aguiy J.C."/>
        </authorList>
    </citation>
    <scope>NUCLEOTIDE SEQUENCE [LARGE SCALE GENOMIC DNA]</scope>
    <source>
        <strain evidence="2">JCA_2017</strain>
    </source>
</reference>
<dbReference type="Proteomes" id="UP000257109">
    <property type="component" value="Unassembled WGS sequence"/>
</dbReference>
<organism evidence="2 3">
    <name type="scientific">Mucuna pruriens</name>
    <name type="common">Velvet bean</name>
    <name type="synonym">Dolichos pruriens</name>
    <dbReference type="NCBI Taxonomy" id="157652"/>
    <lineage>
        <taxon>Eukaryota</taxon>
        <taxon>Viridiplantae</taxon>
        <taxon>Streptophyta</taxon>
        <taxon>Embryophyta</taxon>
        <taxon>Tracheophyta</taxon>
        <taxon>Spermatophyta</taxon>
        <taxon>Magnoliopsida</taxon>
        <taxon>eudicotyledons</taxon>
        <taxon>Gunneridae</taxon>
        <taxon>Pentapetalae</taxon>
        <taxon>rosids</taxon>
        <taxon>fabids</taxon>
        <taxon>Fabales</taxon>
        <taxon>Fabaceae</taxon>
        <taxon>Papilionoideae</taxon>
        <taxon>50 kb inversion clade</taxon>
        <taxon>NPAAA clade</taxon>
        <taxon>indigoferoid/millettioid clade</taxon>
        <taxon>Phaseoleae</taxon>
        <taxon>Mucuna</taxon>
    </lineage>
</organism>
<evidence type="ECO:0000313" key="2">
    <source>
        <dbReference type="EMBL" id="RDX90774.1"/>
    </source>
</evidence>
<evidence type="ECO:0000313" key="3">
    <source>
        <dbReference type="Proteomes" id="UP000257109"/>
    </source>
</evidence>
<dbReference type="EMBL" id="QJKJ01005287">
    <property type="protein sequence ID" value="RDX90774.1"/>
    <property type="molecule type" value="Genomic_DNA"/>
</dbReference>
<protein>
    <recommendedName>
        <fullName evidence="1">Reverse transcriptase Ty1/copia-type domain-containing protein</fullName>
    </recommendedName>
</protein>
<dbReference type="InterPro" id="IPR013103">
    <property type="entry name" value="RVT_2"/>
</dbReference>
<dbReference type="OrthoDB" id="1740642at2759"/>
<keyword evidence="3" id="KW-1185">Reference proteome</keyword>
<feature type="non-terminal residue" evidence="2">
    <location>
        <position position="1"/>
    </location>
</feature>
<feature type="domain" description="Reverse transcriptase Ty1/copia-type" evidence="1">
    <location>
        <begin position="1"/>
        <end position="59"/>
    </location>
</feature>
<name>A0A371GJQ9_MUCPR</name>
<evidence type="ECO:0000259" key="1">
    <source>
        <dbReference type="Pfam" id="PF07727"/>
    </source>
</evidence>
<dbReference type="AlphaFoldDB" id="A0A371GJQ9"/>